<sequence length="369" mass="40336">MARKGYQTEGDVLVNETADGVPLNQIWEEVNDLIEMWNGERTTVTSLISYDTTVPADVVPQTLNADSFDVATEFGVPTAINVPQDYLKVGYDFEDYDKATRFTWKFLRDATAEQVRSSISRIFEADNRLTTGLVLQRLFDPTEGSNEWQHRVFGLWNGTDGLTPPPYMWNVFSPTTTHYFASQAAVIDSGDIEDAMRAVVRKGYGLRLGSQLLILANPAESELIQSWRAGEQSRAGGPVAKYDFVKSSNAPAYLSSENVHGAIPPADYHGLAVQGSYGKAWLVESNVVPSGYVAVVASGGPGSPDNPVAVRHHPKEQYRGLRVIPGKGLYPLQESFFARGIGVGVRHRGAAAVVQVTPGTTYVPPEIEL</sequence>
<evidence type="ECO:0000313" key="2">
    <source>
        <dbReference type="Proteomes" id="UP000192772"/>
    </source>
</evidence>
<dbReference type="STRING" id="81858.BST23_00565"/>
<evidence type="ECO:0000313" key="1">
    <source>
        <dbReference type="EMBL" id="ORA69190.1"/>
    </source>
</evidence>
<gene>
    <name evidence="1" type="ORF">BST23_00565</name>
</gene>
<reference evidence="1 2" key="1">
    <citation type="submission" date="2017-02" db="EMBL/GenBank/DDBJ databases">
        <title>The new phylogeny of genus Mycobacterium.</title>
        <authorList>
            <person name="Tortoli E."/>
            <person name="Trovato A."/>
            <person name="Cirillo D.M."/>
        </authorList>
    </citation>
    <scope>NUCLEOTIDE SEQUENCE [LARGE SCALE GENOMIC DNA]</scope>
    <source>
        <strain evidence="1 2">FI-09383</strain>
    </source>
</reference>
<dbReference type="EMBL" id="MVHP01000001">
    <property type="protein sequence ID" value="ORA69190.1"/>
    <property type="molecule type" value="Genomic_DNA"/>
</dbReference>
<dbReference type="Proteomes" id="UP000192772">
    <property type="component" value="Unassembled WGS sequence"/>
</dbReference>
<dbReference type="AlphaFoldDB" id="A0A1X0DBN4"/>
<proteinExistence type="predicted"/>
<name>A0A1X0DBN4_9MYCO</name>
<accession>A0A1X0DBN4</accession>
<comment type="caution">
    <text evidence="1">The sequence shown here is derived from an EMBL/GenBank/DDBJ whole genome shotgun (WGS) entry which is preliminary data.</text>
</comment>
<dbReference type="RefSeq" id="WP_083042221.1">
    <property type="nucleotide sequence ID" value="NZ_MVHP01000001.1"/>
</dbReference>
<evidence type="ECO:0008006" key="3">
    <source>
        <dbReference type="Google" id="ProtNLM"/>
    </source>
</evidence>
<dbReference type="OrthoDB" id="4378081at2"/>
<organism evidence="1 2">
    <name type="scientific">Mycolicibacterium elephantis</name>
    <dbReference type="NCBI Taxonomy" id="81858"/>
    <lineage>
        <taxon>Bacteria</taxon>
        <taxon>Bacillati</taxon>
        <taxon>Actinomycetota</taxon>
        <taxon>Actinomycetes</taxon>
        <taxon>Mycobacteriales</taxon>
        <taxon>Mycobacteriaceae</taxon>
        <taxon>Mycolicibacterium</taxon>
    </lineage>
</organism>
<protein>
    <recommendedName>
        <fullName evidence="3">Phage capsid protein</fullName>
    </recommendedName>
</protein>